<dbReference type="CDD" id="cd03375">
    <property type="entry name" value="TPP_OGFOR"/>
    <property type="match status" value="1"/>
</dbReference>
<comment type="caution">
    <text evidence="4">The sequence shown here is derived from an EMBL/GenBank/DDBJ whole genome shotgun (WGS) entry which is preliminary data.</text>
</comment>
<evidence type="ECO:0000259" key="3">
    <source>
        <dbReference type="Pfam" id="PF02775"/>
    </source>
</evidence>
<sequence length="359" mass="38757">MTSVIGTDLGVTPKLTKNDGVPTTDQPQKGKDFTSDQEVRWCPGCGDYVILNTIRNFLPELGLRRENIVFISGIGCSSRFPYYLETYGFHSIHGRAPAIATGLALSREDLSVWVVTGDGDALSIGGNHLIHALRRNVNITILLFNNRIYGLTKGQYSPTSEVGKITKSTPMGSLDHPFNPVSLALGAEATFIGRALDSDRAGLSEVLRGAAQHRGAALVEIMQDCPIFNDGSFDALRKEGAEERVINVRHGEPIVFGANGEYCVVKSGFGLDVAKTADVSADEIVVHDAHADDSAYAFALSRLSDQNLDHMVMGIFRDISRPTYDDAARSQVVAAQSSAASDEAALQSLLRGRDTWTVD</sequence>
<evidence type="ECO:0000313" key="5">
    <source>
        <dbReference type="Proteomes" id="UP000093928"/>
    </source>
</evidence>
<dbReference type="GO" id="GO:0045333">
    <property type="term" value="P:cellular respiration"/>
    <property type="evidence" value="ECO:0007669"/>
    <property type="project" value="UniProtKB-ARBA"/>
</dbReference>
<dbReference type="InterPro" id="IPR011766">
    <property type="entry name" value="TPP_enzyme_TPP-bd"/>
</dbReference>
<organism evidence="4 5">
    <name type="scientific">Mycobacterium asiaticum</name>
    <dbReference type="NCBI Taxonomy" id="1790"/>
    <lineage>
        <taxon>Bacteria</taxon>
        <taxon>Bacillati</taxon>
        <taxon>Actinomycetota</taxon>
        <taxon>Actinomycetes</taxon>
        <taxon>Mycobacteriales</taxon>
        <taxon>Mycobacteriaceae</taxon>
        <taxon>Mycobacterium</taxon>
    </lineage>
</organism>
<dbReference type="Pfam" id="PF02775">
    <property type="entry name" value="TPP_enzyme_C"/>
    <property type="match status" value="1"/>
</dbReference>
<dbReference type="Proteomes" id="UP000093928">
    <property type="component" value="Unassembled WGS sequence"/>
</dbReference>
<keyword evidence="1" id="KW-0560">Oxidoreductase</keyword>
<evidence type="ECO:0000256" key="1">
    <source>
        <dbReference type="ARBA" id="ARBA00023002"/>
    </source>
</evidence>
<dbReference type="EMBL" id="LZLS01000143">
    <property type="protein sequence ID" value="OBK25163.1"/>
    <property type="molecule type" value="Genomic_DNA"/>
</dbReference>
<dbReference type="InterPro" id="IPR029061">
    <property type="entry name" value="THDP-binding"/>
</dbReference>
<dbReference type="GO" id="GO:0000287">
    <property type="term" value="F:magnesium ion binding"/>
    <property type="evidence" value="ECO:0007669"/>
    <property type="project" value="UniProtKB-ARBA"/>
</dbReference>
<proteinExistence type="predicted"/>
<dbReference type="SUPFAM" id="SSF52518">
    <property type="entry name" value="Thiamin diphosphate-binding fold (THDP-binding)"/>
    <property type="match status" value="1"/>
</dbReference>
<dbReference type="GO" id="GO:0030976">
    <property type="term" value="F:thiamine pyrophosphate binding"/>
    <property type="evidence" value="ECO:0007669"/>
    <property type="project" value="InterPro"/>
</dbReference>
<gene>
    <name evidence="4" type="ORF">A5634_01785</name>
</gene>
<dbReference type="Gene3D" id="3.40.50.970">
    <property type="match status" value="1"/>
</dbReference>
<protein>
    <submittedName>
        <fullName evidence="4">2-oxoacid:ferredoxin oxidoreductase subunit beta</fullName>
    </submittedName>
</protein>
<dbReference type="RefSeq" id="WP_065144872.1">
    <property type="nucleotide sequence ID" value="NZ_LZLS01000143.1"/>
</dbReference>
<dbReference type="InterPro" id="IPR051457">
    <property type="entry name" value="2-oxoacid:Fd_oxidoreductase"/>
</dbReference>
<feature type="region of interest" description="Disordered" evidence="2">
    <location>
        <begin position="1"/>
        <end position="33"/>
    </location>
</feature>
<dbReference type="PANTHER" id="PTHR48084">
    <property type="entry name" value="2-OXOGLUTARATE OXIDOREDUCTASE SUBUNIT KORB-RELATED"/>
    <property type="match status" value="1"/>
</dbReference>
<dbReference type="PANTHER" id="PTHR48084:SF4">
    <property type="entry name" value="2-OXOGLUTARATE OXIDOREDUCTASE SUBUNIT KORB"/>
    <property type="match status" value="1"/>
</dbReference>
<dbReference type="OrthoDB" id="9775140at2"/>
<name>A0A1A3NT10_MYCAS</name>
<feature type="domain" description="Thiamine pyrophosphate enzyme TPP-binding" evidence="3">
    <location>
        <begin position="74"/>
        <end position="221"/>
    </location>
</feature>
<dbReference type="GO" id="GO:0016625">
    <property type="term" value="F:oxidoreductase activity, acting on the aldehyde or oxo group of donors, iron-sulfur protein as acceptor"/>
    <property type="evidence" value="ECO:0007669"/>
    <property type="project" value="UniProtKB-ARBA"/>
</dbReference>
<accession>A0A1A3NT10</accession>
<dbReference type="FunFam" id="3.40.50.970:FF:000037">
    <property type="entry name" value="2-oxoacid:ferredoxin oxidoreductase subunit beta"/>
    <property type="match status" value="1"/>
</dbReference>
<evidence type="ECO:0000313" key="4">
    <source>
        <dbReference type="EMBL" id="OBK25163.1"/>
    </source>
</evidence>
<dbReference type="AlphaFoldDB" id="A0A1A3NT10"/>
<evidence type="ECO:0000256" key="2">
    <source>
        <dbReference type="SAM" id="MobiDB-lite"/>
    </source>
</evidence>
<reference evidence="4 5" key="1">
    <citation type="submission" date="2016-06" db="EMBL/GenBank/DDBJ databases">
        <authorList>
            <person name="Kjaerup R.B."/>
            <person name="Dalgaard T.S."/>
            <person name="Juul-Madsen H.R."/>
        </authorList>
    </citation>
    <scope>NUCLEOTIDE SEQUENCE [LARGE SCALE GENOMIC DNA]</scope>
    <source>
        <strain evidence="4 5">1165133.8</strain>
    </source>
</reference>